<accession>V4L6I3</accession>
<dbReference type="EMBL" id="KI517683">
    <property type="protein sequence ID" value="ESQ35373.1"/>
    <property type="molecule type" value="Genomic_DNA"/>
</dbReference>
<dbReference type="Gramene" id="ESQ35373">
    <property type="protein sequence ID" value="ESQ35373"/>
    <property type="gene ID" value="EUTSA_v10010001mg"/>
</dbReference>
<proteinExistence type="predicted"/>
<organism evidence="1 2">
    <name type="scientific">Eutrema salsugineum</name>
    <name type="common">Saltwater cress</name>
    <name type="synonym">Sisymbrium salsugineum</name>
    <dbReference type="NCBI Taxonomy" id="72664"/>
    <lineage>
        <taxon>Eukaryota</taxon>
        <taxon>Viridiplantae</taxon>
        <taxon>Streptophyta</taxon>
        <taxon>Embryophyta</taxon>
        <taxon>Tracheophyta</taxon>
        <taxon>Spermatophyta</taxon>
        <taxon>Magnoliopsida</taxon>
        <taxon>eudicotyledons</taxon>
        <taxon>Gunneridae</taxon>
        <taxon>Pentapetalae</taxon>
        <taxon>rosids</taxon>
        <taxon>malvids</taxon>
        <taxon>Brassicales</taxon>
        <taxon>Brassicaceae</taxon>
        <taxon>Eutremeae</taxon>
        <taxon>Eutrema</taxon>
    </lineage>
</organism>
<dbReference type="AlphaFoldDB" id="V4L6I3"/>
<evidence type="ECO:0000313" key="2">
    <source>
        <dbReference type="Proteomes" id="UP000030689"/>
    </source>
</evidence>
<sequence>MKRACHDLHSFLKVLKSLSWSKNVNGNISSTIKESSQESAIYSDSNFLFLFFLLNIRKPSTKEGTGVSSEKFFGLSLRVILRYII</sequence>
<reference evidence="1 2" key="1">
    <citation type="journal article" date="2013" name="Front. Plant Sci.">
        <title>The Reference Genome of the Halophytic Plant Eutrema salsugineum.</title>
        <authorList>
            <person name="Yang R."/>
            <person name="Jarvis D.E."/>
            <person name="Chen H."/>
            <person name="Beilstein M.A."/>
            <person name="Grimwood J."/>
            <person name="Jenkins J."/>
            <person name="Shu S."/>
            <person name="Prochnik S."/>
            <person name="Xin M."/>
            <person name="Ma C."/>
            <person name="Schmutz J."/>
            <person name="Wing R.A."/>
            <person name="Mitchell-Olds T."/>
            <person name="Schumaker K.S."/>
            <person name="Wang X."/>
        </authorList>
    </citation>
    <scope>NUCLEOTIDE SEQUENCE [LARGE SCALE GENOMIC DNA]</scope>
</reference>
<protein>
    <submittedName>
        <fullName evidence="1">Uncharacterized protein</fullName>
    </submittedName>
</protein>
<dbReference type="Proteomes" id="UP000030689">
    <property type="component" value="Unassembled WGS sequence"/>
</dbReference>
<evidence type="ECO:0000313" key="1">
    <source>
        <dbReference type="EMBL" id="ESQ35373.1"/>
    </source>
</evidence>
<gene>
    <name evidence="1" type="ORF">EUTSA_v10010001mg</name>
</gene>
<dbReference type="KEGG" id="eus:EUTSA_v10010001mg"/>
<keyword evidence="2" id="KW-1185">Reference proteome</keyword>
<name>V4L6I3_EUTSA</name>